<evidence type="ECO:0000313" key="3">
    <source>
        <dbReference type="Proteomes" id="UP001163046"/>
    </source>
</evidence>
<dbReference type="AlphaFoldDB" id="A0A9X0CYE4"/>
<feature type="region of interest" description="Disordered" evidence="1">
    <location>
        <begin position="1"/>
        <end position="38"/>
    </location>
</feature>
<dbReference type="EMBL" id="MU826353">
    <property type="protein sequence ID" value="KAJ7380547.1"/>
    <property type="molecule type" value="Genomic_DNA"/>
</dbReference>
<organism evidence="2 3">
    <name type="scientific">Desmophyllum pertusum</name>
    <dbReference type="NCBI Taxonomy" id="174260"/>
    <lineage>
        <taxon>Eukaryota</taxon>
        <taxon>Metazoa</taxon>
        <taxon>Cnidaria</taxon>
        <taxon>Anthozoa</taxon>
        <taxon>Hexacorallia</taxon>
        <taxon>Scleractinia</taxon>
        <taxon>Caryophylliina</taxon>
        <taxon>Caryophylliidae</taxon>
        <taxon>Desmophyllum</taxon>
    </lineage>
</organism>
<evidence type="ECO:0000313" key="2">
    <source>
        <dbReference type="EMBL" id="KAJ7380547.1"/>
    </source>
</evidence>
<keyword evidence="3" id="KW-1185">Reference proteome</keyword>
<reference evidence="2" key="1">
    <citation type="submission" date="2023-01" db="EMBL/GenBank/DDBJ databases">
        <title>Genome assembly of the deep-sea coral Lophelia pertusa.</title>
        <authorList>
            <person name="Herrera S."/>
            <person name="Cordes E."/>
        </authorList>
    </citation>
    <scope>NUCLEOTIDE SEQUENCE</scope>
    <source>
        <strain evidence="2">USNM1676648</strain>
        <tissue evidence="2">Polyp</tissue>
    </source>
</reference>
<accession>A0A9X0CYE4</accession>
<evidence type="ECO:0000256" key="1">
    <source>
        <dbReference type="SAM" id="MobiDB-lite"/>
    </source>
</evidence>
<proteinExistence type="predicted"/>
<protein>
    <submittedName>
        <fullName evidence="2">Uncharacterized protein</fullName>
    </submittedName>
</protein>
<sequence length="55" mass="5708">MTSSLVETPKSTSTSQVSPGMAAESEAKEYLKPSSSTTGCLCGDVVSFNVTEAFE</sequence>
<dbReference type="Proteomes" id="UP001163046">
    <property type="component" value="Unassembled WGS sequence"/>
</dbReference>
<comment type="caution">
    <text evidence="2">The sequence shown here is derived from an EMBL/GenBank/DDBJ whole genome shotgun (WGS) entry which is preliminary data.</text>
</comment>
<gene>
    <name evidence="2" type="ORF">OS493_009014</name>
</gene>
<name>A0A9X0CYE4_9CNID</name>
<feature type="compositionally biased region" description="Polar residues" evidence="1">
    <location>
        <begin position="1"/>
        <end position="18"/>
    </location>
</feature>